<dbReference type="PANTHER" id="PTHR45436:SF5">
    <property type="entry name" value="SENSOR HISTIDINE KINASE TRCS"/>
    <property type="match status" value="1"/>
</dbReference>
<keyword evidence="5" id="KW-0808">Transferase</keyword>
<dbReference type="AlphaFoldDB" id="A0AA41XHV8"/>
<sequence length="480" mass="50550">MGDAGRVVPSRADAAPPSPPPAARRRGPRSLRARITLLATVVVALAVGLGGVGFASVLSSTLADSAASAAEAELTRFEEVLDRAGPGGLSDLDGYAQVVRDGRVVGATEDVEGALPLAESEFDGSRTVGVREGDDSSDDDIGDRVVVVSTEVDDGLLVAGVDADGRFEAVGTTVVLLLVAVPLIVALVAITCWIVVGRALRPVERIRRETEQVSGDDLARRVAEPGTHDEIGRLATTMNSMLDRLEQSQLRQRRFVADASHELRSPLSSLRQNAEVARDYPGCVDPARFATAVADDSERMAELVDALLVLSKADERSLRLKLRPVDLDDLALAEAARLREFRPPSAGAASAEPVALTVDASGIAAARVRGDDRMLARVLRNLGDNAARHAHSRVTISTAVVAGRSTVTVDDDGSGIPETERDRVFERFVRLDEARSRDRGGSGLGLAIVRELVAAHGGTITVGTSPRGGARFVVSLPAEN</sequence>
<keyword evidence="10 12" id="KW-0472">Membrane</keyword>
<dbReference type="GO" id="GO:0000155">
    <property type="term" value="F:phosphorelay sensor kinase activity"/>
    <property type="evidence" value="ECO:0007669"/>
    <property type="project" value="InterPro"/>
</dbReference>
<proteinExistence type="predicted"/>
<evidence type="ECO:0000256" key="3">
    <source>
        <dbReference type="ARBA" id="ARBA00012438"/>
    </source>
</evidence>
<feature type="transmembrane region" description="Helical" evidence="12">
    <location>
        <begin position="35"/>
        <end position="58"/>
    </location>
</feature>
<dbReference type="InterPro" id="IPR003594">
    <property type="entry name" value="HATPase_dom"/>
</dbReference>
<dbReference type="EC" id="2.7.13.3" evidence="3"/>
<evidence type="ECO:0000256" key="9">
    <source>
        <dbReference type="ARBA" id="ARBA00023012"/>
    </source>
</evidence>
<evidence type="ECO:0000256" key="1">
    <source>
        <dbReference type="ARBA" id="ARBA00000085"/>
    </source>
</evidence>
<dbReference type="Proteomes" id="UP001165587">
    <property type="component" value="Unassembled WGS sequence"/>
</dbReference>
<dbReference type="Gene3D" id="1.10.287.130">
    <property type="match status" value="1"/>
</dbReference>
<evidence type="ECO:0000256" key="8">
    <source>
        <dbReference type="ARBA" id="ARBA00022989"/>
    </source>
</evidence>
<evidence type="ECO:0000256" key="2">
    <source>
        <dbReference type="ARBA" id="ARBA00004236"/>
    </source>
</evidence>
<keyword evidence="6 12" id="KW-0812">Transmembrane</keyword>
<feature type="region of interest" description="Disordered" evidence="11">
    <location>
        <begin position="1"/>
        <end position="28"/>
    </location>
</feature>
<evidence type="ECO:0000313" key="15">
    <source>
        <dbReference type="EMBL" id="MCS5725306.1"/>
    </source>
</evidence>
<evidence type="ECO:0000256" key="10">
    <source>
        <dbReference type="ARBA" id="ARBA00023136"/>
    </source>
</evidence>
<evidence type="ECO:0000256" key="11">
    <source>
        <dbReference type="SAM" id="MobiDB-lite"/>
    </source>
</evidence>
<keyword evidence="9" id="KW-0902">Two-component regulatory system</keyword>
<dbReference type="SUPFAM" id="SSF55874">
    <property type="entry name" value="ATPase domain of HSP90 chaperone/DNA topoisomerase II/histidine kinase"/>
    <property type="match status" value="1"/>
</dbReference>
<keyword evidence="7 15" id="KW-0418">Kinase</keyword>
<dbReference type="PROSITE" id="PS50885">
    <property type="entry name" value="HAMP"/>
    <property type="match status" value="1"/>
</dbReference>
<feature type="transmembrane region" description="Helical" evidence="12">
    <location>
        <begin position="174"/>
        <end position="196"/>
    </location>
</feature>
<dbReference type="InterPro" id="IPR050428">
    <property type="entry name" value="TCS_sensor_his_kinase"/>
</dbReference>
<evidence type="ECO:0000256" key="5">
    <source>
        <dbReference type="ARBA" id="ARBA00022679"/>
    </source>
</evidence>
<keyword evidence="4" id="KW-0597">Phosphoprotein</keyword>
<dbReference type="InterPro" id="IPR036097">
    <property type="entry name" value="HisK_dim/P_sf"/>
</dbReference>
<feature type="domain" description="Histidine kinase" evidence="13">
    <location>
        <begin position="258"/>
        <end position="480"/>
    </location>
</feature>
<dbReference type="CDD" id="cd00082">
    <property type="entry name" value="HisKA"/>
    <property type="match status" value="1"/>
</dbReference>
<protein>
    <recommendedName>
        <fullName evidence="3">histidine kinase</fullName>
        <ecNumber evidence="3">2.7.13.3</ecNumber>
    </recommendedName>
</protein>
<dbReference type="InterPro" id="IPR036890">
    <property type="entry name" value="HATPase_C_sf"/>
</dbReference>
<dbReference type="GO" id="GO:0005886">
    <property type="term" value="C:plasma membrane"/>
    <property type="evidence" value="ECO:0007669"/>
    <property type="project" value="UniProtKB-SubCell"/>
</dbReference>
<dbReference type="Pfam" id="PF00672">
    <property type="entry name" value="HAMP"/>
    <property type="match status" value="1"/>
</dbReference>
<dbReference type="Pfam" id="PF00512">
    <property type="entry name" value="HisKA"/>
    <property type="match status" value="1"/>
</dbReference>
<evidence type="ECO:0000259" key="14">
    <source>
        <dbReference type="PROSITE" id="PS50885"/>
    </source>
</evidence>
<feature type="domain" description="HAMP" evidence="14">
    <location>
        <begin position="197"/>
        <end position="250"/>
    </location>
</feature>
<evidence type="ECO:0000313" key="16">
    <source>
        <dbReference type="Proteomes" id="UP001165587"/>
    </source>
</evidence>
<dbReference type="InterPro" id="IPR003661">
    <property type="entry name" value="HisK_dim/P_dom"/>
</dbReference>
<reference evidence="15" key="1">
    <citation type="submission" date="2022-08" db="EMBL/GenBank/DDBJ databases">
        <authorList>
            <person name="Deng Y."/>
            <person name="Han X.-F."/>
            <person name="Zhang Y.-Q."/>
        </authorList>
    </citation>
    <scope>NUCLEOTIDE SEQUENCE</scope>
    <source>
        <strain evidence="15">CPCC 203407</strain>
    </source>
</reference>
<evidence type="ECO:0000259" key="13">
    <source>
        <dbReference type="PROSITE" id="PS50109"/>
    </source>
</evidence>
<dbReference type="InterPro" id="IPR004358">
    <property type="entry name" value="Sig_transdc_His_kin-like_C"/>
</dbReference>
<dbReference type="PRINTS" id="PR00344">
    <property type="entry name" value="BCTRLSENSOR"/>
</dbReference>
<dbReference type="SMART" id="SM00387">
    <property type="entry name" value="HATPase_c"/>
    <property type="match status" value="1"/>
</dbReference>
<dbReference type="InterPro" id="IPR005467">
    <property type="entry name" value="His_kinase_dom"/>
</dbReference>
<dbReference type="PROSITE" id="PS50109">
    <property type="entry name" value="HIS_KIN"/>
    <property type="match status" value="1"/>
</dbReference>
<dbReference type="SUPFAM" id="SSF47384">
    <property type="entry name" value="Homodimeric domain of signal transducing histidine kinase"/>
    <property type="match status" value="1"/>
</dbReference>
<dbReference type="Pfam" id="PF02518">
    <property type="entry name" value="HATPase_c"/>
    <property type="match status" value="1"/>
</dbReference>
<evidence type="ECO:0000256" key="12">
    <source>
        <dbReference type="SAM" id="Phobius"/>
    </source>
</evidence>
<evidence type="ECO:0000256" key="4">
    <source>
        <dbReference type="ARBA" id="ARBA00022553"/>
    </source>
</evidence>
<keyword evidence="8 12" id="KW-1133">Transmembrane helix</keyword>
<dbReference type="Gene3D" id="6.10.340.10">
    <property type="match status" value="1"/>
</dbReference>
<accession>A0AA41XHV8</accession>
<comment type="catalytic activity">
    <reaction evidence="1">
        <text>ATP + protein L-histidine = ADP + protein N-phospho-L-histidine.</text>
        <dbReference type="EC" id="2.7.13.3"/>
    </reaction>
</comment>
<dbReference type="EMBL" id="JANLCK010000002">
    <property type="protein sequence ID" value="MCS5725306.1"/>
    <property type="molecule type" value="Genomic_DNA"/>
</dbReference>
<dbReference type="SMART" id="SM00304">
    <property type="entry name" value="HAMP"/>
    <property type="match status" value="1"/>
</dbReference>
<evidence type="ECO:0000256" key="6">
    <source>
        <dbReference type="ARBA" id="ARBA00022692"/>
    </source>
</evidence>
<dbReference type="PANTHER" id="PTHR45436">
    <property type="entry name" value="SENSOR HISTIDINE KINASE YKOH"/>
    <property type="match status" value="1"/>
</dbReference>
<dbReference type="InterPro" id="IPR003660">
    <property type="entry name" value="HAMP_dom"/>
</dbReference>
<name>A0AA41XHV8_9MICO</name>
<keyword evidence="16" id="KW-1185">Reference proteome</keyword>
<dbReference type="RefSeq" id="WP_259525781.1">
    <property type="nucleotide sequence ID" value="NZ_JANLCK010000002.1"/>
</dbReference>
<organism evidence="15 16">
    <name type="scientific">Herbiconiux oxytropis</name>
    <dbReference type="NCBI Taxonomy" id="2970915"/>
    <lineage>
        <taxon>Bacteria</taxon>
        <taxon>Bacillati</taxon>
        <taxon>Actinomycetota</taxon>
        <taxon>Actinomycetes</taxon>
        <taxon>Micrococcales</taxon>
        <taxon>Microbacteriaceae</taxon>
        <taxon>Herbiconiux</taxon>
    </lineage>
</organism>
<evidence type="ECO:0000256" key="7">
    <source>
        <dbReference type="ARBA" id="ARBA00022777"/>
    </source>
</evidence>
<dbReference type="CDD" id="cd06225">
    <property type="entry name" value="HAMP"/>
    <property type="match status" value="1"/>
</dbReference>
<gene>
    <name evidence="15" type="ORF">N1028_05295</name>
</gene>
<dbReference type="SMART" id="SM00388">
    <property type="entry name" value="HisKA"/>
    <property type="match status" value="1"/>
</dbReference>
<dbReference type="SUPFAM" id="SSF158472">
    <property type="entry name" value="HAMP domain-like"/>
    <property type="match status" value="1"/>
</dbReference>
<comment type="caution">
    <text evidence="15">The sequence shown here is derived from an EMBL/GenBank/DDBJ whole genome shotgun (WGS) entry which is preliminary data.</text>
</comment>
<dbReference type="Gene3D" id="3.30.565.10">
    <property type="entry name" value="Histidine kinase-like ATPase, C-terminal domain"/>
    <property type="match status" value="1"/>
</dbReference>
<comment type="subcellular location">
    <subcellularLocation>
        <location evidence="2">Cell membrane</location>
    </subcellularLocation>
</comment>